<dbReference type="Gene3D" id="2.60.40.1120">
    <property type="entry name" value="Carboxypeptidase-like, regulatory domain"/>
    <property type="match status" value="1"/>
</dbReference>
<sequence>MRFLFTLLMALVITITKAQELIIQPLLPPDTKELTDLSFLKEELKDKQIVMLGEQTHMYDNIFEMKTRVVEYLHQEMGFTTFAMESPVYDIWKMNQQGFNPDAFNQAIFSTWSNSQEFQRLVKYIEDNDLKVIGYDSQILNDDIFIEDFFTYLEQQKISLKLDSDDFGIALEALLVTYKYDNQDIKFTAFEKELKRIITAIERLPQTDTNLTWVQITKGLLSTAQSVNDMKEPIMTSDLASKDDNYRDKQMADNLIQYIKRHPQEKIMVWADNIHVMYSNPNSGNVQARAFISMGRQIKDYYKEKVFSLGTLHANDSLFDTGTRTLHATPIQEGSFEDQLQKLNTPYLYISSNQEAMHQPMDTRLLHFVEYTKERLDLFHDGYIFLNTASQAERKKIKKQDAQNKVTISSKEIKQEQGSFKGQLLDKDTQQPIAFATIILVEQDIYRVTDDNGYYELPFDPKTKGNSILEIQALGYDNYTVSLNELASVISLEANFDLLDELVITKQLTPKEVLRLAIKKKAENHPTEPFNFTRFSHELFYKNDTKIFDLEIITKDYQETYLGLHRTTFEVQQVKMEQ</sequence>
<dbReference type="Pfam" id="PF05139">
    <property type="entry name" value="Erythro_esteras"/>
    <property type="match status" value="1"/>
</dbReference>
<evidence type="ECO:0000313" key="1">
    <source>
        <dbReference type="EMBL" id="SEQ39431.1"/>
    </source>
</evidence>
<dbReference type="EMBL" id="FOFY01000003">
    <property type="protein sequence ID" value="SEQ39431.1"/>
    <property type="molecule type" value="Genomic_DNA"/>
</dbReference>
<dbReference type="AlphaFoldDB" id="A0AAJ5BD40"/>
<proteinExistence type="predicted"/>
<protein>
    <submittedName>
        <fullName evidence="1">Erythromycin esterase homolog</fullName>
    </submittedName>
</protein>
<comment type="caution">
    <text evidence="1">The sequence shown here is derived from an EMBL/GenBank/DDBJ whole genome shotgun (WGS) entry which is preliminary data.</text>
</comment>
<evidence type="ECO:0000313" key="2">
    <source>
        <dbReference type="Proteomes" id="UP000183496"/>
    </source>
</evidence>
<gene>
    <name evidence="1" type="ORF">SAMN04488089_10332</name>
</gene>
<dbReference type="CDD" id="cd14728">
    <property type="entry name" value="Ere-like"/>
    <property type="match status" value="1"/>
</dbReference>
<dbReference type="RefSeq" id="WP_235280550.1">
    <property type="nucleotide sequence ID" value="NZ_CP010817.1"/>
</dbReference>
<dbReference type="InterPro" id="IPR052036">
    <property type="entry name" value="Hydrolase/PRTase-associated"/>
</dbReference>
<dbReference type="PANTHER" id="PTHR31299">
    <property type="entry name" value="ESTERASE, PUTATIVE (AFU_ORTHOLOGUE AFUA_1G05850)-RELATED"/>
    <property type="match status" value="1"/>
</dbReference>
<dbReference type="InterPro" id="IPR008969">
    <property type="entry name" value="CarboxyPept-like_regulatory"/>
</dbReference>
<dbReference type="SUPFAM" id="SSF159501">
    <property type="entry name" value="EreA/ChaN-like"/>
    <property type="match status" value="1"/>
</dbReference>
<dbReference type="GO" id="GO:0046677">
    <property type="term" value="P:response to antibiotic"/>
    <property type="evidence" value="ECO:0007669"/>
    <property type="project" value="InterPro"/>
</dbReference>
<name>A0AAJ5BD40_MYRPR</name>
<dbReference type="Pfam" id="PF13715">
    <property type="entry name" value="CarbopepD_reg_2"/>
    <property type="match status" value="1"/>
</dbReference>
<accession>A0AAJ5BD40</accession>
<dbReference type="PANTHER" id="PTHR31299:SF0">
    <property type="entry name" value="ESTERASE, PUTATIVE (AFU_ORTHOLOGUE AFUA_1G05850)-RELATED"/>
    <property type="match status" value="1"/>
</dbReference>
<dbReference type="SUPFAM" id="SSF49464">
    <property type="entry name" value="Carboxypeptidase regulatory domain-like"/>
    <property type="match status" value="1"/>
</dbReference>
<keyword evidence="2" id="KW-1185">Reference proteome</keyword>
<organism evidence="1 2">
    <name type="scientific">Myroides profundi</name>
    <dbReference type="NCBI Taxonomy" id="480520"/>
    <lineage>
        <taxon>Bacteria</taxon>
        <taxon>Pseudomonadati</taxon>
        <taxon>Bacteroidota</taxon>
        <taxon>Flavobacteriia</taxon>
        <taxon>Flavobacteriales</taxon>
        <taxon>Flavobacteriaceae</taxon>
        <taxon>Myroides</taxon>
    </lineage>
</organism>
<dbReference type="Proteomes" id="UP000183496">
    <property type="component" value="Unassembled WGS sequence"/>
</dbReference>
<dbReference type="InterPro" id="IPR007815">
    <property type="entry name" value="Emycin_Estase"/>
</dbReference>
<dbReference type="Gene3D" id="3.40.1660.10">
    <property type="entry name" value="EreA-like (biosynthetic domain)"/>
    <property type="match status" value="1"/>
</dbReference>
<reference evidence="1 2" key="1">
    <citation type="submission" date="2016-10" db="EMBL/GenBank/DDBJ databases">
        <authorList>
            <person name="Varghese N."/>
            <person name="Submissions S."/>
        </authorList>
    </citation>
    <scope>NUCLEOTIDE SEQUENCE [LARGE SCALE GENOMIC DNA]</scope>
    <source>
        <strain evidence="2">DSM 19823 / KCTC 23066 / CCTCC M 208030 / D25</strain>
    </source>
</reference>
<dbReference type="Gene3D" id="1.20.1440.30">
    <property type="entry name" value="Biosynthetic Protein domain"/>
    <property type="match status" value="1"/>
</dbReference>
<dbReference type="Gene3D" id="3.30.1870.10">
    <property type="entry name" value="EreA-like, domain 2"/>
    <property type="match status" value="1"/>
</dbReference>